<accession>A0ABS8BTW6</accession>
<name>A0ABS8BTW6_9RHOB</name>
<dbReference type="CDD" id="cd04194">
    <property type="entry name" value="GT8_A4GalT_like"/>
    <property type="match status" value="1"/>
</dbReference>
<evidence type="ECO:0000313" key="4">
    <source>
        <dbReference type="EMBL" id="MCB5199182.1"/>
    </source>
</evidence>
<sequence>MSQITAAFSIPAAHRRAVVFCCDAGYLPYALHAATQIADLQRDRQFDICIVTMDDLAIPDSLTAHGLRLVKVTTDGAFADLPRDARRSESVYLRLALPHVLTADYDRLLYLDSDIHVDGGDFNALMHLDLGGRAIGAVRDTMQWRTPQRASGDFTAINLPPAPYFNSGVLLLDLIQWAKADLSARIRDLAGRHPDAIRQHDQTLLNWAAHCDWAELSPVWNWQMTKSARLFGAMAPVNIAHFIGPAKPWRDKAQELPPRYARDLARFMAVHFPDHSPIPVSQTPAKNTPMMRKMFLRNTLAAARMARYLDRFPTDMTVR</sequence>
<dbReference type="PANTHER" id="PTHR13778">
    <property type="entry name" value="GLYCOSYLTRANSFERASE 8 DOMAIN-CONTAINING PROTEIN"/>
    <property type="match status" value="1"/>
</dbReference>
<dbReference type="RefSeq" id="WP_226747984.1">
    <property type="nucleotide sequence ID" value="NZ_JAJATZ010000003.1"/>
</dbReference>
<gene>
    <name evidence="4" type="ORF">LGQ03_08010</name>
</gene>
<dbReference type="Pfam" id="PF01501">
    <property type="entry name" value="Glyco_transf_8"/>
    <property type="match status" value="1"/>
</dbReference>
<comment type="caution">
    <text evidence="4">The sequence shown here is derived from an EMBL/GenBank/DDBJ whole genome shotgun (WGS) entry which is preliminary data.</text>
</comment>
<dbReference type="EMBL" id="JAJATZ010000003">
    <property type="protein sequence ID" value="MCB5199182.1"/>
    <property type="molecule type" value="Genomic_DNA"/>
</dbReference>
<keyword evidence="3" id="KW-0479">Metal-binding</keyword>
<dbReference type="InterPro" id="IPR050748">
    <property type="entry name" value="Glycosyltrans_8_dom-fam"/>
</dbReference>
<dbReference type="InterPro" id="IPR029044">
    <property type="entry name" value="Nucleotide-diphossugar_trans"/>
</dbReference>
<organism evidence="4 5">
    <name type="scientific">Loktanella gaetbuli</name>
    <dbReference type="NCBI Taxonomy" id="2881335"/>
    <lineage>
        <taxon>Bacteria</taxon>
        <taxon>Pseudomonadati</taxon>
        <taxon>Pseudomonadota</taxon>
        <taxon>Alphaproteobacteria</taxon>
        <taxon>Rhodobacterales</taxon>
        <taxon>Roseobacteraceae</taxon>
        <taxon>Loktanella</taxon>
    </lineage>
</organism>
<keyword evidence="1" id="KW-0328">Glycosyltransferase</keyword>
<dbReference type="PANTHER" id="PTHR13778:SF47">
    <property type="entry name" value="LIPOPOLYSACCHARIDE 1,3-GALACTOSYLTRANSFERASE"/>
    <property type="match status" value="1"/>
</dbReference>
<keyword evidence="2" id="KW-0808">Transferase</keyword>
<proteinExistence type="predicted"/>
<dbReference type="SUPFAM" id="SSF53448">
    <property type="entry name" value="Nucleotide-diphospho-sugar transferases"/>
    <property type="match status" value="1"/>
</dbReference>
<protein>
    <submittedName>
        <fullName evidence="4">Glycosyltransferase family 8 protein</fullName>
    </submittedName>
</protein>
<evidence type="ECO:0000256" key="3">
    <source>
        <dbReference type="ARBA" id="ARBA00022723"/>
    </source>
</evidence>
<evidence type="ECO:0000256" key="1">
    <source>
        <dbReference type="ARBA" id="ARBA00022676"/>
    </source>
</evidence>
<dbReference type="Gene3D" id="3.90.550.10">
    <property type="entry name" value="Spore Coat Polysaccharide Biosynthesis Protein SpsA, Chain A"/>
    <property type="match status" value="1"/>
</dbReference>
<evidence type="ECO:0000256" key="2">
    <source>
        <dbReference type="ARBA" id="ARBA00022679"/>
    </source>
</evidence>
<dbReference type="InterPro" id="IPR002495">
    <property type="entry name" value="Glyco_trans_8"/>
</dbReference>
<keyword evidence="5" id="KW-1185">Reference proteome</keyword>
<dbReference type="Proteomes" id="UP001138961">
    <property type="component" value="Unassembled WGS sequence"/>
</dbReference>
<reference evidence="4" key="1">
    <citation type="submission" date="2021-10" db="EMBL/GenBank/DDBJ databases">
        <title>Loktanella gaetbuli sp. nov., isolated from a tidal flat.</title>
        <authorList>
            <person name="Park S."/>
            <person name="Yoon J.-H."/>
        </authorList>
    </citation>
    <scope>NUCLEOTIDE SEQUENCE</scope>
    <source>
        <strain evidence="4">TSTF-M6</strain>
    </source>
</reference>
<evidence type="ECO:0000313" key="5">
    <source>
        <dbReference type="Proteomes" id="UP001138961"/>
    </source>
</evidence>